<evidence type="ECO:0000313" key="2">
    <source>
        <dbReference type="EMBL" id="MFD2864401.1"/>
    </source>
</evidence>
<feature type="transmembrane region" description="Helical" evidence="1">
    <location>
        <begin position="83"/>
        <end position="106"/>
    </location>
</feature>
<dbReference type="Proteomes" id="UP001597601">
    <property type="component" value="Unassembled WGS sequence"/>
</dbReference>
<accession>A0ABW5XLS8</accession>
<name>A0ABW5XLS8_9SPHI</name>
<dbReference type="EMBL" id="JBHUON010000006">
    <property type="protein sequence ID" value="MFD2864401.1"/>
    <property type="molecule type" value="Genomic_DNA"/>
</dbReference>
<comment type="caution">
    <text evidence="2">The sequence shown here is derived from an EMBL/GenBank/DDBJ whole genome shotgun (WGS) entry which is preliminary data.</text>
</comment>
<proteinExistence type="predicted"/>
<protein>
    <submittedName>
        <fullName evidence="2">DUF5362 family protein</fullName>
    </submittedName>
</protein>
<gene>
    <name evidence="2" type="ORF">ACFSYC_06840</name>
</gene>
<dbReference type="RefSeq" id="WP_377124892.1">
    <property type="nucleotide sequence ID" value="NZ_JBHUHN010000001.1"/>
</dbReference>
<keyword evidence="1" id="KW-0472">Membrane</keyword>
<sequence>MEENLPNESTQPSESFNVPETQPQAGIILLDDAQAYLTEAGKWARFLGIVAVISSGLLGFLALFMGAIMSAMSRFPGMGASKLGGLLTVIYLPIAVLYLFVGLYLYKFGTRVRDGVTFGDATKVTDGLAKLKSLFKLLGITTIVVLVLYALFFIIMIVAGAALFSGFKPSYQ</sequence>
<keyword evidence="1" id="KW-0812">Transmembrane</keyword>
<evidence type="ECO:0000256" key="1">
    <source>
        <dbReference type="SAM" id="Phobius"/>
    </source>
</evidence>
<feature type="transmembrane region" description="Helical" evidence="1">
    <location>
        <begin position="137"/>
        <end position="164"/>
    </location>
</feature>
<evidence type="ECO:0000313" key="3">
    <source>
        <dbReference type="Proteomes" id="UP001597601"/>
    </source>
</evidence>
<organism evidence="2 3">
    <name type="scientific">Mucilaginibacter antarcticus</name>
    <dbReference type="NCBI Taxonomy" id="1855725"/>
    <lineage>
        <taxon>Bacteria</taxon>
        <taxon>Pseudomonadati</taxon>
        <taxon>Bacteroidota</taxon>
        <taxon>Sphingobacteriia</taxon>
        <taxon>Sphingobacteriales</taxon>
        <taxon>Sphingobacteriaceae</taxon>
        <taxon>Mucilaginibacter</taxon>
    </lineage>
</organism>
<feature type="transmembrane region" description="Helical" evidence="1">
    <location>
        <begin position="46"/>
        <end position="71"/>
    </location>
</feature>
<keyword evidence="1" id="KW-1133">Transmembrane helix</keyword>
<dbReference type="Pfam" id="PF17319">
    <property type="entry name" value="DUF5362"/>
    <property type="match status" value="1"/>
</dbReference>
<keyword evidence="3" id="KW-1185">Reference proteome</keyword>
<reference evidence="3" key="1">
    <citation type="journal article" date="2019" name="Int. J. Syst. Evol. Microbiol.">
        <title>The Global Catalogue of Microorganisms (GCM) 10K type strain sequencing project: providing services to taxonomists for standard genome sequencing and annotation.</title>
        <authorList>
            <consortium name="The Broad Institute Genomics Platform"/>
            <consortium name="The Broad Institute Genome Sequencing Center for Infectious Disease"/>
            <person name="Wu L."/>
            <person name="Ma J."/>
        </authorList>
    </citation>
    <scope>NUCLEOTIDE SEQUENCE [LARGE SCALE GENOMIC DNA]</scope>
    <source>
        <strain evidence="3">KCTC 52232</strain>
    </source>
</reference>
<dbReference type="InterPro" id="IPR035287">
    <property type="entry name" value="DUF5362"/>
</dbReference>